<dbReference type="FunFam" id="2.20.60.10:FF:000002">
    <property type="entry name" value="Midkine a"/>
    <property type="match status" value="1"/>
</dbReference>
<evidence type="ECO:0000256" key="9">
    <source>
        <dbReference type="ARBA" id="ARBA00023246"/>
    </source>
</evidence>
<protein>
    <recommendedName>
        <fullName evidence="10">Midkine</fullName>
        <shortName evidence="10">MK</shortName>
    </recommendedName>
</protein>
<evidence type="ECO:0000256" key="3">
    <source>
        <dbReference type="ARBA" id="ARBA00022473"/>
    </source>
</evidence>
<dbReference type="GO" id="GO:0008201">
    <property type="term" value="F:heparin binding"/>
    <property type="evidence" value="ECO:0007669"/>
    <property type="project" value="UniProtKB-UniRule"/>
</dbReference>
<dbReference type="SUPFAM" id="SSF57288">
    <property type="entry name" value="Midkine"/>
    <property type="match status" value="2"/>
</dbReference>
<comment type="function">
    <text evidence="10">Secreted protein that functions as cytokine and growth factor and mediates its signal through cell-surface proteoglycan and non-proteoglycan receptors. Regulates many processes like inflammatory response, cell proliferation, cell adhesion, cell growth, cell survival, tissue regeneration, cell differentiation and cell migration.</text>
</comment>
<evidence type="ECO:0000313" key="15">
    <source>
        <dbReference type="Proteomes" id="UP001059041"/>
    </source>
</evidence>
<evidence type="ECO:0000256" key="7">
    <source>
        <dbReference type="ARBA" id="ARBA00023030"/>
    </source>
</evidence>
<evidence type="ECO:0000256" key="6">
    <source>
        <dbReference type="ARBA" id="ARBA00022729"/>
    </source>
</evidence>
<dbReference type="GO" id="GO:0051781">
    <property type="term" value="P:positive regulation of cell division"/>
    <property type="evidence" value="ECO:0007669"/>
    <property type="project" value="UniProtKB-UniRule"/>
</dbReference>
<evidence type="ECO:0000256" key="1">
    <source>
        <dbReference type="ARBA" id="ARBA00004613"/>
    </source>
</evidence>
<evidence type="ECO:0000256" key="2">
    <source>
        <dbReference type="ARBA" id="ARBA00005403"/>
    </source>
</evidence>
<dbReference type="GO" id="GO:0008083">
    <property type="term" value="F:growth factor activity"/>
    <property type="evidence" value="ECO:0007669"/>
    <property type="project" value="UniProtKB-UniRule"/>
</dbReference>
<evidence type="ECO:0000259" key="12">
    <source>
        <dbReference type="Pfam" id="PF01091"/>
    </source>
</evidence>
<proteinExistence type="inferred from homology"/>
<evidence type="ECO:0000256" key="8">
    <source>
        <dbReference type="ARBA" id="ARBA00023157"/>
    </source>
</evidence>
<dbReference type="PANTHER" id="PTHR13850">
    <property type="entry name" value="PLEIOTROPHIN FAMILY MEMBER"/>
    <property type="match status" value="1"/>
</dbReference>
<dbReference type="InterPro" id="IPR038130">
    <property type="entry name" value="PTN/MK_C_dom_sf"/>
</dbReference>
<dbReference type="Pfam" id="PF05196">
    <property type="entry name" value="PTN_MK_N"/>
    <property type="match status" value="1"/>
</dbReference>
<dbReference type="InterPro" id="IPR020090">
    <property type="entry name" value="PTN/MK_C_dom"/>
</dbReference>
<evidence type="ECO:0000259" key="13">
    <source>
        <dbReference type="Pfam" id="PF05196"/>
    </source>
</evidence>
<evidence type="ECO:0000256" key="5">
    <source>
        <dbReference type="ARBA" id="ARBA00022674"/>
    </source>
</evidence>
<feature type="domain" description="Pleiotrophin/Midkine C-terminal" evidence="12">
    <location>
        <begin position="218"/>
        <end position="279"/>
    </location>
</feature>
<organism evidence="14 15">
    <name type="scientific">Triplophysa rosa</name>
    <name type="common">Cave loach</name>
    <dbReference type="NCBI Taxonomy" id="992332"/>
    <lineage>
        <taxon>Eukaryota</taxon>
        <taxon>Metazoa</taxon>
        <taxon>Chordata</taxon>
        <taxon>Craniata</taxon>
        <taxon>Vertebrata</taxon>
        <taxon>Euteleostomi</taxon>
        <taxon>Actinopterygii</taxon>
        <taxon>Neopterygii</taxon>
        <taxon>Teleostei</taxon>
        <taxon>Ostariophysi</taxon>
        <taxon>Cypriniformes</taxon>
        <taxon>Nemacheilidae</taxon>
        <taxon>Triplophysa</taxon>
    </lineage>
</organism>
<keyword evidence="3" id="KW-0217">Developmental protein</keyword>
<evidence type="ECO:0000256" key="4">
    <source>
        <dbReference type="ARBA" id="ARBA00022525"/>
    </source>
</evidence>
<dbReference type="Proteomes" id="UP001059041">
    <property type="component" value="Linkage Group LG1"/>
</dbReference>
<dbReference type="InterPro" id="IPR020091">
    <property type="entry name" value="PTN/MK_diS_sf"/>
</dbReference>
<evidence type="ECO:0000256" key="11">
    <source>
        <dbReference type="SAM" id="Phobius"/>
    </source>
</evidence>
<keyword evidence="11" id="KW-0472">Membrane</keyword>
<reference evidence="14" key="1">
    <citation type="submission" date="2021-02" db="EMBL/GenBank/DDBJ databases">
        <title>Comparative genomics reveals that relaxation of natural selection precedes convergent phenotypic evolution of cavefish.</title>
        <authorList>
            <person name="Peng Z."/>
        </authorList>
    </citation>
    <scope>NUCLEOTIDE SEQUENCE</scope>
    <source>
        <tissue evidence="14">Muscle</tissue>
    </source>
</reference>
<dbReference type="FunFam" id="2.30.90.10:FF:000001">
    <property type="entry name" value="Pleiotrophin"/>
    <property type="match status" value="1"/>
</dbReference>
<dbReference type="GO" id="GO:0005576">
    <property type="term" value="C:extracellular region"/>
    <property type="evidence" value="ECO:0007669"/>
    <property type="project" value="UniProtKB-SubCell"/>
</dbReference>
<keyword evidence="4 10" id="KW-0964">Secreted</keyword>
<dbReference type="PANTHER" id="PTHR13850:SF2">
    <property type="entry name" value="MIDKINE"/>
    <property type="match status" value="1"/>
</dbReference>
<dbReference type="AlphaFoldDB" id="A0A9W8CCQ3"/>
<dbReference type="Pfam" id="PF01091">
    <property type="entry name" value="PTN_MK_C"/>
    <property type="match status" value="1"/>
</dbReference>
<keyword evidence="9 10" id="KW-0497">Mitogen</keyword>
<dbReference type="InterPro" id="IPR000762">
    <property type="entry name" value="Midkine_heparin-bd_GF"/>
</dbReference>
<keyword evidence="5 10" id="KW-0358">Heparin-binding</keyword>
<dbReference type="EMBL" id="JAFHDT010000001">
    <property type="protein sequence ID" value="KAI7814947.1"/>
    <property type="molecule type" value="Genomic_DNA"/>
</dbReference>
<dbReference type="Gene3D" id="2.30.90.10">
    <property type="entry name" value="Heparin-binding Growth Factor, Midkine, Chain A- C-terminal Domain"/>
    <property type="match status" value="1"/>
</dbReference>
<keyword evidence="15" id="KW-1185">Reference proteome</keyword>
<name>A0A9W8CCQ3_TRIRA</name>
<feature type="domain" description="Pleiotrophin/Midkine N-terminal" evidence="13">
    <location>
        <begin position="161"/>
        <end position="217"/>
    </location>
</feature>
<keyword evidence="8 10" id="KW-1015">Disulfide bond</keyword>
<dbReference type="Gene3D" id="2.20.60.10">
    <property type="entry name" value="Pleiotrophin/Midkine, N-terminal domain"/>
    <property type="match status" value="1"/>
</dbReference>
<sequence>MQISFKSSWLCGEGLAHSNSGRWNSLKRCEVLKQGREDKLCVSGGPAFLGACDNGSPTAYDEPSHTRNQEYRNVFLMKSQSHSDNGAELLVNVAVGSRLLYTMRSHYLPARRQTIAMEITSRVVHILFDENTPVIMRGLFSTLLMLLVALMIVTTEAGKNKKERSKNGKGGGDCTEWRYGSCVANNGNCGAGMREGTCNEQTKKVKCKVPCNWKKDFGADCKYKFGNWGECDVATSTKSRSGTLQKALYNVDCQQTISVSKPCTTKVKNKPKGKKGKGKGN</sequence>
<feature type="transmembrane region" description="Helical" evidence="11">
    <location>
        <begin position="134"/>
        <end position="154"/>
    </location>
</feature>
<comment type="similarity">
    <text evidence="2 10">Belongs to the pleiotrophin family.</text>
</comment>
<dbReference type="PRINTS" id="PR00269">
    <property type="entry name" value="PTNMIDKINE"/>
</dbReference>
<comment type="caution">
    <text evidence="14">The sequence shown here is derived from an EMBL/GenBank/DDBJ whole genome shotgun (WGS) entry which is preliminary data.</text>
</comment>
<keyword evidence="11" id="KW-0812">Transmembrane</keyword>
<evidence type="ECO:0000256" key="10">
    <source>
        <dbReference type="RuleBase" id="RU369117"/>
    </source>
</evidence>
<accession>A0A9W8CCQ3</accession>
<dbReference type="SMART" id="SM00193">
    <property type="entry name" value="PTN"/>
    <property type="match status" value="1"/>
</dbReference>
<evidence type="ECO:0000313" key="14">
    <source>
        <dbReference type="EMBL" id="KAI7814947.1"/>
    </source>
</evidence>
<dbReference type="InterPro" id="IPR037122">
    <property type="entry name" value="PTN/MK_N_dom_sf"/>
</dbReference>
<keyword evidence="6" id="KW-0732">Signal</keyword>
<keyword evidence="11" id="KW-1133">Transmembrane helix</keyword>
<gene>
    <name evidence="14" type="ORF">IRJ41_024221</name>
</gene>
<comment type="subcellular location">
    <subcellularLocation>
        <location evidence="1 10">Secreted</location>
    </subcellularLocation>
</comment>
<dbReference type="InterPro" id="IPR020089">
    <property type="entry name" value="PTN/MK_N_dom"/>
</dbReference>
<keyword evidence="7 10" id="KW-0339">Growth factor</keyword>